<keyword evidence="1" id="KW-0812">Transmembrane</keyword>
<sequence length="275" mass="30571">MMPIHGFGDMLQTTPSWILGTGFLILQLIACELGFFWHHRSVVKSGAEHEAGEEMHVLAAALGLLALMIAFTFEMAQGRYEDRRQLVVDEANAIVQTYLQSQLLNNPGRDELGNQLREYVDIRLSYFKSGGDRAKIAAYDEASKNKHVDLWRTMLRATADQRGSTTVLLVAEPMARIVDTQADRRSSRVARVPAEVMQALTIYSLITAFTLGYIMGNVRTRHRSASTILFVLTTVSIMVTLDLDNPVSGGIQLSPEPLQSAREVLHTQFQPAAKP</sequence>
<gene>
    <name evidence="2" type="ORF">EUV02_13145</name>
</gene>
<evidence type="ECO:0000313" key="3">
    <source>
        <dbReference type="Proteomes" id="UP000297737"/>
    </source>
</evidence>
<dbReference type="EMBL" id="SIHO01000003">
    <property type="protein sequence ID" value="TFU01244.1"/>
    <property type="molecule type" value="Genomic_DNA"/>
</dbReference>
<feature type="transmembrane region" description="Helical" evidence="1">
    <location>
        <begin position="194"/>
        <end position="215"/>
    </location>
</feature>
<keyword evidence="3" id="KW-1185">Reference proteome</keyword>
<dbReference type="OrthoDB" id="272864at2"/>
<keyword evidence="1" id="KW-1133">Transmembrane helix</keyword>
<evidence type="ECO:0000256" key="1">
    <source>
        <dbReference type="SAM" id="Phobius"/>
    </source>
</evidence>
<protein>
    <submittedName>
        <fullName evidence="2">DUF4239 domain-containing protein</fullName>
    </submittedName>
</protein>
<organism evidence="2 3">
    <name type="scientific">Glacieibacterium arshaanense</name>
    <dbReference type="NCBI Taxonomy" id="2511025"/>
    <lineage>
        <taxon>Bacteria</taxon>
        <taxon>Pseudomonadati</taxon>
        <taxon>Pseudomonadota</taxon>
        <taxon>Alphaproteobacteria</taxon>
        <taxon>Sphingomonadales</taxon>
        <taxon>Sphingosinicellaceae</taxon>
        <taxon>Glacieibacterium</taxon>
    </lineage>
</organism>
<evidence type="ECO:0000313" key="2">
    <source>
        <dbReference type="EMBL" id="TFU01244.1"/>
    </source>
</evidence>
<feature type="transmembrane region" description="Helical" evidence="1">
    <location>
        <begin position="57"/>
        <end position="76"/>
    </location>
</feature>
<comment type="caution">
    <text evidence="2">The sequence shown here is derived from an EMBL/GenBank/DDBJ whole genome shotgun (WGS) entry which is preliminary data.</text>
</comment>
<proteinExistence type="predicted"/>
<keyword evidence="1" id="KW-0472">Membrane</keyword>
<dbReference type="AlphaFoldDB" id="A0A4Y9EKL7"/>
<feature type="transmembrane region" description="Helical" evidence="1">
    <location>
        <begin position="16"/>
        <end position="37"/>
    </location>
</feature>
<accession>A0A4Y9EKL7</accession>
<name>A0A4Y9EKL7_9SPHN</name>
<reference evidence="2 3" key="1">
    <citation type="submission" date="2019-02" db="EMBL/GenBank/DDBJ databases">
        <title>Polymorphobacter sp. isolated from the lake at the Tibet of China.</title>
        <authorList>
            <person name="Li A."/>
        </authorList>
    </citation>
    <scope>NUCLEOTIDE SEQUENCE [LARGE SCALE GENOMIC DNA]</scope>
    <source>
        <strain evidence="2 3">DJ1R-1</strain>
    </source>
</reference>
<dbReference type="InterPro" id="IPR025333">
    <property type="entry name" value="DUF4239"/>
</dbReference>
<dbReference type="Pfam" id="PF14023">
    <property type="entry name" value="Bestrophin-like"/>
    <property type="match status" value="1"/>
</dbReference>
<dbReference type="Proteomes" id="UP000297737">
    <property type="component" value="Unassembled WGS sequence"/>
</dbReference>